<keyword evidence="2 5" id="KW-1005">Bacterial flagellum biogenesis</keyword>
<reference evidence="7" key="1">
    <citation type="submission" date="2017-04" db="EMBL/GenBank/DDBJ databases">
        <authorList>
            <person name="Song Y."/>
            <person name="Cho B.-K."/>
        </authorList>
    </citation>
    <scope>NUCLEOTIDE SEQUENCE [LARGE SCALE GENOMIC DNA]</scope>
    <source>
        <strain evidence="7">SL1</strain>
    </source>
</reference>
<dbReference type="PANTHER" id="PTHR39190:SF1">
    <property type="entry name" value="FLAGELLAR ASSEMBLY FACTOR FLIW"/>
    <property type="match status" value="1"/>
</dbReference>
<organism evidence="6 7">
    <name type="scientific">Clostridium drakei</name>
    <dbReference type="NCBI Taxonomy" id="332101"/>
    <lineage>
        <taxon>Bacteria</taxon>
        <taxon>Bacillati</taxon>
        <taxon>Bacillota</taxon>
        <taxon>Clostridia</taxon>
        <taxon>Eubacteriales</taxon>
        <taxon>Clostridiaceae</taxon>
        <taxon>Clostridium</taxon>
    </lineage>
</organism>
<dbReference type="EMBL" id="CP020953">
    <property type="protein sequence ID" value="AWI07711.1"/>
    <property type="molecule type" value="Genomic_DNA"/>
</dbReference>
<comment type="subunit">
    <text evidence="5">Interacts with translational regulator CsrA and flagellin(s).</text>
</comment>
<dbReference type="KEGG" id="cdrk:B9W14_03930"/>
<evidence type="ECO:0000256" key="5">
    <source>
        <dbReference type="HAMAP-Rule" id="MF_01185"/>
    </source>
</evidence>
<dbReference type="PANTHER" id="PTHR39190">
    <property type="entry name" value="FLAGELLAR ASSEMBLY FACTOR FLIW"/>
    <property type="match status" value="1"/>
</dbReference>
<dbReference type="InterPro" id="IPR024046">
    <property type="entry name" value="Flagellar_assmbl_FliW_dom_sf"/>
</dbReference>
<comment type="similarity">
    <text evidence="5">Belongs to the FliW family.</text>
</comment>
<evidence type="ECO:0000256" key="4">
    <source>
        <dbReference type="ARBA" id="ARBA00023186"/>
    </source>
</evidence>
<evidence type="ECO:0000256" key="2">
    <source>
        <dbReference type="ARBA" id="ARBA00022795"/>
    </source>
</evidence>
<keyword evidence="6" id="KW-0969">Cilium</keyword>
<dbReference type="AlphaFoldDB" id="A0A2U8DYW0"/>
<comment type="subcellular location">
    <subcellularLocation>
        <location evidence="5">Cytoplasm</location>
    </subcellularLocation>
</comment>
<proteinExistence type="inferred from homology"/>
<evidence type="ECO:0000313" key="6">
    <source>
        <dbReference type="EMBL" id="AWI07711.1"/>
    </source>
</evidence>
<gene>
    <name evidence="5" type="primary">fliW</name>
    <name evidence="6" type="ORF">B9W14_03930</name>
</gene>
<keyword evidence="6" id="KW-0966">Cell projection</keyword>
<dbReference type="GO" id="GO:0005737">
    <property type="term" value="C:cytoplasm"/>
    <property type="evidence" value="ECO:0007669"/>
    <property type="project" value="UniProtKB-SubCell"/>
</dbReference>
<dbReference type="GO" id="GO:0044780">
    <property type="term" value="P:bacterial-type flagellum assembly"/>
    <property type="evidence" value="ECO:0007669"/>
    <property type="project" value="UniProtKB-UniRule"/>
</dbReference>
<dbReference type="Gene3D" id="2.30.290.10">
    <property type="entry name" value="BH3618-like"/>
    <property type="match status" value="1"/>
</dbReference>
<evidence type="ECO:0000313" key="7">
    <source>
        <dbReference type="Proteomes" id="UP000244910"/>
    </source>
</evidence>
<dbReference type="SUPFAM" id="SSF141457">
    <property type="entry name" value="BH3618-like"/>
    <property type="match status" value="1"/>
</dbReference>
<protein>
    <recommendedName>
        <fullName evidence="5">Flagellar assembly factor FliW</fullName>
    </recommendedName>
</protein>
<sequence>MKLNTKYYGEREYNEKDVVTFKKGIPGFEDLKNFILFSVEDDEMFNILQSIEDPSTGIIVASPFCLVKNYEFKLDDEKKKELQIGSYEDILVVNTVTLNSKLENITMNLKAPIIINIKMRLGEQIILDNPNYPIKYPLFKGGV</sequence>
<dbReference type="OrthoDB" id="9801235at2"/>
<keyword evidence="1 5" id="KW-0963">Cytoplasm</keyword>
<dbReference type="Pfam" id="PF02623">
    <property type="entry name" value="FliW"/>
    <property type="match status" value="1"/>
</dbReference>
<evidence type="ECO:0000256" key="3">
    <source>
        <dbReference type="ARBA" id="ARBA00022845"/>
    </source>
</evidence>
<dbReference type="RefSeq" id="WP_032076794.1">
    <property type="nucleotide sequence ID" value="NZ_CP020953.1"/>
</dbReference>
<dbReference type="GO" id="GO:0006417">
    <property type="term" value="P:regulation of translation"/>
    <property type="evidence" value="ECO:0007669"/>
    <property type="project" value="UniProtKB-KW"/>
</dbReference>
<evidence type="ECO:0000256" key="1">
    <source>
        <dbReference type="ARBA" id="ARBA00022490"/>
    </source>
</evidence>
<keyword evidence="4 5" id="KW-0143">Chaperone</keyword>
<keyword evidence="7" id="KW-1185">Reference proteome</keyword>
<dbReference type="NCBIfam" id="NF009793">
    <property type="entry name" value="PRK13285.1-1"/>
    <property type="match status" value="1"/>
</dbReference>
<dbReference type="Proteomes" id="UP000244910">
    <property type="component" value="Chromosome"/>
</dbReference>
<keyword evidence="3 5" id="KW-0810">Translation regulation</keyword>
<dbReference type="InterPro" id="IPR003775">
    <property type="entry name" value="Flagellar_assembly_factor_FliW"/>
</dbReference>
<dbReference type="HAMAP" id="MF_01185">
    <property type="entry name" value="FliW"/>
    <property type="match status" value="1"/>
</dbReference>
<comment type="function">
    <text evidence="5">Acts as an anti-CsrA protein, binds CsrA and prevents it from repressing translation of its target genes, one of which is flagellin. Binds to flagellin and participates in the assembly of the flagellum.</text>
</comment>
<keyword evidence="6" id="KW-0282">Flagellum</keyword>
<accession>A0A2U8DYW0</accession>
<name>A0A2U8DYW0_9CLOT</name>